<protein>
    <submittedName>
        <fullName evidence="2">Uncharacterized protein</fullName>
    </submittedName>
</protein>
<dbReference type="InterPro" id="IPR032922">
    <property type="entry name" value="SON"/>
</dbReference>
<organism evidence="2">
    <name type="scientific">Trypanosoma vivax (strain Y486)</name>
    <dbReference type="NCBI Taxonomy" id="1055687"/>
    <lineage>
        <taxon>Eukaryota</taxon>
        <taxon>Discoba</taxon>
        <taxon>Euglenozoa</taxon>
        <taxon>Kinetoplastea</taxon>
        <taxon>Metakinetoplastina</taxon>
        <taxon>Trypanosomatida</taxon>
        <taxon>Trypanosomatidae</taxon>
        <taxon>Trypanosoma</taxon>
        <taxon>Duttonella</taxon>
    </lineage>
</organism>
<dbReference type="EMBL" id="HE573026">
    <property type="protein sequence ID" value="CCC51856.1"/>
    <property type="molecule type" value="Genomic_DNA"/>
</dbReference>
<feature type="compositionally biased region" description="Basic and acidic residues" evidence="1">
    <location>
        <begin position="514"/>
        <end position="530"/>
    </location>
</feature>
<name>G0U7J8_TRYVY</name>
<feature type="compositionally biased region" description="Basic residues" evidence="1">
    <location>
        <begin position="531"/>
        <end position="633"/>
    </location>
</feature>
<dbReference type="GO" id="GO:0051726">
    <property type="term" value="P:regulation of cell cycle"/>
    <property type="evidence" value="ECO:0007669"/>
    <property type="project" value="InterPro"/>
</dbReference>
<feature type="compositionally biased region" description="Low complexity" evidence="1">
    <location>
        <begin position="385"/>
        <end position="405"/>
    </location>
</feature>
<dbReference type="VEuPathDB" id="TriTrypDB:TvY486_1009010"/>
<accession>G0U7J8</accession>
<evidence type="ECO:0000313" key="2">
    <source>
        <dbReference type="EMBL" id="CCC51856.1"/>
    </source>
</evidence>
<dbReference type="SUPFAM" id="SSF47954">
    <property type="entry name" value="Cyclin-like"/>
    <property type="match status" value="1"/>
</dbReference>
<dbReference type="GO" id="GO:0003723">
    <property type="term" value="F:RNA binding"/>
    <property type="evidence" value="ECO:0007669"/>
    <property type="project" value="InterPro"/>
</dbReference>
<dbReference type="GO" id="GO:0043484">
    <property type="term" value="P:regulation of RNA splicing"/>
    <property type="evidence" value="ECO:0007669"/>
    <property type="project" value="InterPro"/>
</dbReference>
<sequence length="633" mass="69424">MSLLGDWTDDARKSYCAYGADLIRTSCLLLCTTPSVTYRAAVLFQRFQAVVEGVRRGRGDYVKEGRRRSASKAMREGAAGDPLASSHTSPYVLPSQVGKEYTSGIIMLGDLYAPIDFCLFNLRKHDDISYLCAACVLIAAKVEDPSTRIRQIVGVFMRLNMRRRGDPVIELLQPPPEQYDHFKLCVVEAEDIVLQALGFQTFVECPFKYAILFLGMLLEDSGGSVTSLGATSENASVTDAAGSGAAVGRSVTSSGPSPAVDGAFAAASARNWLSNAVCWLNDIPRCIELYSEEAHVLAVCALHATRPPNVVGFPDEWTLAFGVEKAKMNALLSIHRKHLELAVNSEVSNIDLLLTTRGSKPDYKQAGADGAANQGPVSPIAIDVASMPPTTSAPATATATSIASAPQPPPQTPPASSDMSAIDSGVRPPTMKPVEPAASSYPSGIHVQPKLSALQSALQIPITAATPTRSATLQSTAVEPATVLGVTEHTSSMSMESAVSGAVRAASDDEPQFEDLKELQKRRRLEEEKRSKRRRSSSRRKRHRSEERRRRRSSSKGTKRRRTSAKPRRKRSSSRRRQRHQQSGKHSSSHHHHHHHHKRGGSNSQQRRHHHRDDKQHHDTRKRHEGRSDRHRR</sequence>
<feature type="region of interest" description="Disordered" evidence="1">
    <location>
        <begin position="488"/>
        <end position="633"/>
    </location>
</feature>
<reference evidence="2" key="1">
    <citation type="journal article" date="2012" name="Proc. Natl. Acad. Sci. U.S.A.">
        <title>Antigenic diversity is generated by distinct evolutionary mechanisms in African trypanosome species.</title>
        <authorList>
            <person name="Jackson A.P."/>
            <person name="Berry A."/>
            <person name="Aslett M."/>
            <person name="Allison H.C."/>
            <person name="Burton P."/>
            <person name="Vavrova-Anderson J."/>
            <person name="Brown R."/>
            <person name="Browne H."/>
            <person name="Corton N."/>
            <person name="Hauser H."/>
            <person name="Gamble J."/>
            <person name="Gilderthorp R."/>
            <person name="Marcello L."/>
            <person name="McQuillan J."/>
            <person name="Otto T.D."/>
            <person name="Quail M.A."/>
            <person name="Sanders M.J."/>
            <person name="van Tonder A."/>
            <person name="Ginger M.L."/>
            <person name="Field M.C."/>
            <person name="Barry J.D."/>
            <person name="Hertz-Fowler C."/>
            <person name="Berriman M."/>
        </authorList>
    </citation>
    <scope>NUCLEOTIDE SEQUENCE</scope>
    <source>
        <strain evidence="2">Y486</strain>
    </source>
</reference>
<evidence type="ECO:0000256" key="1">
    <source>
        <dbReference type="SAM" id="MobiDB-lite"/>
    </source>
</evidence>
<gene>
    <name evidence="2" type="ORF">TVY486_1009010</name>
</gene>
<feature type="region of interest" description="Disordered" evidence="1">
    <location>
        <begin position="381"/>
        <end position="442"/>
    </location>
</feature>
<dbReference type="InterPro" id="IPR036915">
    <property type="entry name" value="Cyclin-like_sf"/>
</dbReference>
<dbReference type="AlphaFoldDB" id="G0U7J8"/>
<proteinExistence type="predicted"/>
<dbReference type="Gene3D" id="1.10.472.10">
    <property type="entry name" value="Cyclin-like"/>
    <property type="match status" value="1"/>
</dbReference>
<feature type="compositionally biased region" description="Polar residues" evidence="1">
    <location>
        <begin position="488"/>
        <end position="497"/>
    </location>
</feature>
<feature type="region of interest" description="Disordered" evidence="1">
    <location>
        <begin position="63"/>
        <end position="87"/>
    </location>
</feature>
<dbReference type="PANTHER" id="PTHR46528:SF1">
    <property type="entry name" value="PROTEIN SON"/>
    <property type="match status" value="1"/>
</dbReference>
<dbReference type="PANTHER" id="PTHR46528">
    <property type="entry name" value="PROTEIN SON"/>
    <property type="match status" value="1"/>
</dbReference>